<protein>
    <submittedName>
        <fullName evidence="5">Phage capsid protein</fullName>
    </submittedName>
</protein>
<comment type="subcellular location">
    <subcellularLocation>
        <location evidence="1">Virion</location>
    </subcellularLocation>
</comment>
<dbReference type="Pfam" id="PF05065">
    <property type="entry name" value="Phage_capsid"/>
    <property type="match status" value="1"/>
</dbReference>
<evidence type="ECO:0000259" key="4">
    <source>
        <dbReference type="Pfam" id="PF05065"/>
    </source>
</evidence>
<dbReference type="RefSeq" id="WP_261934606.1">
    <property type="nucleotide sequence ID" value="NZ_AP018817.1"/>
</dbReference>
<proteinExistence type="predicted"/>
<dbReference type="InterPro" id="IPR024455">
    <property type="entry name" value="Phage_capsid"/>
</dbReference>
<organism evidence="5 6">
    <name type="scientific">Sphingomonas bisphenolicum</name>
    <dbReference type="NCBI Taxonomy" id="296544"/>
    <lineage>
        <taxon>Bacteria</taxon>
        <taxon>Pseudomonadati</taxon>
        <taxon>Pseudomonadota</taxon>
        <taxon>Alphaproteobacteria</taxon>
        <taxon>Sphingomonadales</taxon>
        <taxon>Sphingomonadaceae</taxon>
        <taxon>Sphingomonas</taxon>
    </lineage>
</organism>
<name>A0ABN5WD25_9SPHN</name>
<dbReference type="EMBL" id="AP018817">
    <property type="protein sequence ID" value="BBF70196.1"/>
    <property type="molecule type" value="Genomic_DNA"/>
</dbReference>
<gene>
    <name evidence="5" type="ORF">SBA_ch1_23960</name>
</gene>
<evidence type="ECO:0000256" key="2">
    <source>
        <dbReference type="SAM" id="Coils"/>
    </source>
</evidence>
<dbReference type="Proteomes" id="UP001059971">
    <property type="component" value="Chromosome 1"/>
</dbReference>
<feature type="coiled-coil region" evidence="2">
    <location>
        <begin position="5"/>
        <end position="55"/>
    </location>
</feature>
<evidence type="ECO:0000256" key="1">
    <source>
        <dbReference type="ARBA" id="ARBA00004328"/>
    </source>
</evidence>
<feature type="compositionally biased region" description="Polar residues" evidence="3">
    <location>
        <begin position="193"/>
        <end position="205"/>
    </location>
</feature>
<evidence type="ECO:0000313" key="6">
    <source>
        <dbReference type="Proteomes" id="UP001059971"/>
    </source>
</evidence>
<evidence type="ECO:0000256" key="3">
    <source>
        <dbReference type="SAM" id="MobiDB-lite"/>
    </source>
</evidence>
<dbReference type="SUPFAM" id="SSF56563">
    <property type="entry name" value="Major capsid protein gp5"/>
    <property type="match status" value="1"/>
</dbReference>
<dbReference type="Gene3D" id="3.30.2320.10">
    <property type="entry name" value="hypothetical protein PF0899 domain"/>
    <property type="match status" value="1"/>
</dbReference>
<dbReference type="InterPro" id="IPR054612">
    <property type="entry name" value="Phage_capsid-like_C"/>
</dbReference>
<dbReference type="NCBIfam" id="TIGR01554">
    <property type="entry name" value="major_cap_HK97"/>
    <property type="match status" value="1"/>
</dbReference>
<feature type="region of interest" description="Disordered" evidence="3">
    <location>
        <begin position="184"/>
        <end position="208"/>
    </location>
</feature>
<sequence length="423" mass="46039">MSARLKALQEKREKLVADGRAALDEIGSNTDDSRAAELEQRHDTIMTEYDQIEKDLAREERMSRIEKDAEQRRAGKRPIGPDTEARGQDEGEALEYRGVFHKMLAAGGDLSELDKEERALLKSGLVKIDKEERMQTAGTTTAGGYTVPTELAGFIDKAMKDWGPMYDEDICTVVSTTSGNPIKIPTVDDTAKSAGTHTEGTQLTDDGSEDVTFGQKSLDAYIADTEWIKWSFELNQDSYFAIETLLGALLGERLGRKGNAWLTVGTGSSQPQGIVPAAGLGKTAASATAIAADELIDLQHSVNAAYRRSPKCRWMFADSTLQAIRKLKDGQGNYLFQMGDIRVGAPDTLLGKPFSINDDVPAIATGNRSAVFGDFSRYYVRRVGAPLIGVVRERFWPDLGIAGLIRLDGEIGQSGAIKALVQA</sequence>
<accession>A0ABN5WD25</accession>
<feature type="domain" description="Phage capsid-like C-terminal" evidence="4">
    <location>
        <begin position="143"/>
        <end position="420"/>
    </location>
</feature>
<reference evidence="5" key="1">
    <citation type="submission" date="2018-07" db="EMBL/GenBank/DDBJ databases">
        <title>Complete genome sequence of Sphingomonas bisphenolicum strain AO1, a bisphenol A degradative bacterium isolated from Japanese farm field.</title>
        <authorList>
            <person name="Murakami M."/>
            <person name="Koh M."/>
            <person name="Koba S."/>
            <person name="Matsumura Y."/>
        </authorList>
    </citation>
    <scope>NUCLEOTIDE SEQUENCE</scope>
    <source>
        <strain evidence="5">AO1</strain>
    </source>
</reference>
<evidence type="ECO:0000313" key="5">
    <source>
        <dbReference type="EMBL" id="BBF70196.1"/>
    </source>
</evidence>
<keyword evidence="2" id="KW-0175">Coiled coil</keyword>
<keyword evidence="6" id="KW-1185">Reference proteome</keyword>
<feature type="region of interest" description="Disordered" evidence="3">
    <location>
        <begin position="57"/>
        <end position="89"/>
    </location>
</feature>
<feature type="compositionally biased region" description="Basic and acidic residues" evidence="3">
    <location>
        <begin position="57"/>
        <end position="73"/>
    </location>
</feature>